<organism evidence="1 2">
    <name type="scientific">Campylobacter jejuni</name>
    <dbReference type="NCBI Taxonomy" id="197"/>
    <lineage>
        <taxon>Bacteria</taxon>
        <taxon>Pseudomonadati</taxon>
        <taxon>Campylobacterota</taxon>
        <taxon>Epsilonproteobacteria</taxon>
        <taxon>Campylobacterales</taxon>
        <taxon>Campylobacteraceae</taxon>
        <taxon>Campylobacter</taxon>
    </lineage>
</organism>
<reference evidence="1" key="1">
    <citation type="journal article" date="2019" name="Appl. Environ. Microbiol.">
        <title>Population genetics and characterization of Campylobacter jejuni isolates in western jackdaws and game birds in Finland.</title>
        <authorList>
            <person name="Kovanen S."/>
            <person name="Rossi M."/>
            <person name="Pohja-Mykra M."/>
            <person name="Nieminen T."/>
            <person name="Raunio-Saarnisto M."/>
            <person name="Sauvala M."/>
            <person name="Fredriksson-Ahomaa M."/>
            <person name="Hanninen M.L."/>
            <person name="Kivisto R."/>
        </authorList>
    </citation>
    <scope>NUCLEOTIDE SEQUENCE [LARGE SCALE GENOMIC DNA]</scope>
    <source>
        <strain evidence="1">CB313</strain>
    </source>
</reference>
<evidence type="ECO:0000313" key="2">
    <source>
        <dbReference type="Proteomes" id="UP000288507"/>
    </source>
</evidence>
<dbReference type="EMBL" id="PRBV01000027">
    <property type="protein sequence ID" value="RTJ77861.1"/>
    <property type="molecule type" value="Genomic_DNA"/>
</dbReference>
<sequence>MPKYKWNEMDDSRIKALLKPAFSGGERFSYREHFKIVLTPELEDFFDFWKIKSSKDYEDRLFNEWWFNKARKWGLPSLLHSSRKKNNTIFKYQDFDIVNPIYDCSYTPSSYLDVNWQVKIFFESEIKFLNAKVTFDNLTDYCDLNNILLFKVPSEVYKTIDEQLSTIPMTFDMNGGEDIIENLFIQKEKNKTNYRNLSPYVNITNITRHTEEAVKEHLYRMAEEYIKKQFEECLMCNVDSYRENLKNTSKEKEIFNELASIIDFHMQNSKNRNLSFVDMVGEENYDKLNSSDQKALREYFASSVLKKAGIEFASWKNINNLGKWNNIYNDTENEEKDIFKMFLQNFEDEKRMETAQKVKDFKIDCEKKKLMGVAIKQEMMKAKTNNKYISLKEVFHNCAVQLAIAENDMSLYSQNYVKWLKVVKNDKEALDFAVVNYMIDGLDDDSLITRQDKSEILALIHRNTNNDNLIREVEDYKQHIFMPRRYRDERGITYSPI</sequence>
<comment type="caution">
    <text evidence="1">The sequence shown here is derived from an EMBL/GenBank/DDBJ whole genome shotgun (WGS) entry which is preliminary data.</text>
</comment>
<accession>A0A431C1E9</accession>
<dbReference type="RefSeq" id="WP_126232561.1">
    <property type="nucleotide sequence ID" value="NZ_PRBK01000004.1"/>
</dbReference>
<evidence type="ECO:0000313" key="1">
    <source>
        <dbReference type="EMBL" id="RTJ77861.1"/>
    </source>
</evidence>
<protein>
    <submittedName>
        <fullName evidence="1">Uncharacterized protein</fullName>
    </submittedName>
</protein>
<gene>
    <name evidence="1" type="ORF">C3H57_09830</name>
</gene>
<proteinExistence type="predicted"/>
<name>A0A431C1E9_CAMJU</name>
<dbReference type="Proteomes" id="UP000288507">
    <property type="component" value="Unassembled WGS sequence"/>
</dbReference>
<dbReference type="AlphaFoldDB" id="A0A431C1E9"/>